<accession>A0ABS7IX40</accession>
<reference evidence="1 2" key="1">
    <citation type="submission" date="2021-08" db="EMBL/GenBank/DDBJ databases">
        <title>Comparative Genomics Analysis of the Genus Qipengyuania Reveals Extensive Genetic Diversity and Metabolic Versatility, Including the Description of Fifteen Novel Species.</title>
        <authorList>
            <person name="Liu Y."/>
        </authorList>
    </citation>
    <scope>NUCLEOTIDE SEQUENCE [LARGE SCALE GENOMIC DNA]</scope>
    <source>
        <strain evidence="1 2">1NDH17</strain>
    </source>
</reference>
<dbReference type="EMBL" id="JAIGNK010000002">
    <property type="protein sequence ID" value="MBX7458118.1"/>
    <property type="molecule type" value="Genomic_DNA"/>
</dbReference>
<dbReference type="Gene3D" id="3.40.50.300">
    <property type="entry name" value="P-loop containing nucleotide triphosphate hydrolases"/>
    <property type="match status" value="1"/>
</dbReference>
<proteinExistence type="predicted"/>
<dbReference type="PANTHER" id="PTHR36451:SF1">
    <property type="entry name" value="OMEGA-HYDROXY-BETA-DIHYDROMENAQUINONE-9 SULFOTRANSFERASE STF3"/>
    <property type="match status" value="1"/>
</dbReference>
<evidence type="ECO:0000313" key="1">
    <source>
        <dbReference type="EMBL" id="MBX7458118.1"/>
    </source>
</evidence>
<comment type="caution">
    <text evidence="1">The sequence shown here is derived from an EMBL/GenBank/DDBJ whole genome shotgun (WGS) entry which is preliminary data.</text>
</comment>
<protein>
    <submittedName>
        <fullName evidence="1">Sulfotransferase</fullName>
    </submittedName>
</protein>
<dbReference type="InterPro" id="IPR052736">
    <property type="entry name" value="Stf3_sulfotransferase"/>
</dbReference>
<organism evidence="1 2">
    <name type="scientific">Qipengyuania polymorpha</name>
    <dbReference type="NCBI Taxonomy" id="2867234"/>
    <lineage>
        <taxon>Bacteria</taxon>
        <taxon>Pseudomonadati</taxon>
        <taxon>Pseudomonadota</taxon>
        <taxon>Alphaproteobacteria</taxon>
        <taxon>Sphingomonadales</taxon>
        <taxon>Erythrobacteraceae</taxon>
        <taxon>Qipengyuania</taxon>
    </lineage>
</organism>
<dbReference type="SUPFAM" id="SSF52540">
    <property type="entry name" value="P-loop containing nucleoside triphosphate hydrolases"/>
    <property type="match status" value="1"/>
</dbReference>
<keyword evidence="2" id="KW-1185">Reference proteome</keyword>
<sequence>MVDAGIRAGRGLGLVDEACWDRDALMEEVAREYGLDDFGDDWFTRPLDVMLDSARVEARLNAAGDFSAMKQIHHLLRDRLYAQMWFKRHPEILARPIKNPVVIVGPMRSGTTRLHRLLSSDRRFAHLRSFETISPVPRPDFEEVMAGEKEDFRPVLAKRIMKVARLANPRTLSIHPTGPYEPEEELGLIAASFYGMKFDAQWRVPTYTRWCEEQSAVPAYRHMANLMRLIGWSQQESSLRPWILKTPQHMLDLPALLEVFPDARLIFTHRDPKSVVGSTASLAWNQTIIYADDIEVAPHGREWLRKTELMIERMRSARDNIPRERMIDVQYDAMDRDWRGTMERIYAFLGLDMEPAVEGMEDFLARSAAMKRRPHSYSLEEFGLSTGEVYERLGDYVRKYKVPVEDPFALTRPAIAAG</sequence>
<evidence type="ECO:0000313" key="2">
    <source>
        <dbReference type="Proteomes" id="UP000783253"/>
    </source>
</evidence>
<dbReference type="InterPro" id="IPR027417">
    <property type="entry name" value="P-loop_NTPase"/>
</dbReference>
<dbReference type="Pfam" id="PF13469">
    <property type="entry name" value="Sulfotransfer_3"/>
    <property type="match status" value="1"/>
</dbReference>
<dbReference type="PANTHER" id="PTHR36451">
    <property type="entry name" value="PAPS-DEPENDENT SULFOTRANSFERASE STF3"/>
    <property type="match status" value="1"/>
</dbReference>
<gene>
    <name evidence="1" type="ORF">K3152_07660</name>
</gene>
<dbReference type="Proteomes" id="UP000783253">
    <property type="component" value="Unassembled WGS sequence"/>
</dbReference>
<name>A0ABS7IX40_9SPHN</name>